<evidence type="ECO:0000256" key="4">
    <source>
        <dbReference type="RuleBase" id="RU003345"/>
    </source>
</evidence>
<evidence type="ECO:0000313" key="7">
    <source>
        <dbReference type="Proteomes" id="UP000523955"/>
    </source>
</evidence>
<reference evidence="6 7" key="1">
    <citation type="submission" date="2020-08" db="EMBL/GenBank/DDBJ databases">
        <authorList>
            <person name="Seo M.-J."/>
        </authorList>
    </citation>
    <scope>NUCLEOTIDE SEQUENCE [LARGE SCALE GENOMIC DNA]</scope>
    <source>
        <strain evidence="6 7">KIGAM211</strain>
    </source>
</reference>
<evidence type="ECO:0000313" key="6">
    <source>
        <dbReference type="EMBL" id="MBB6629719.1"/>
    </source>
</evidence>
<dbReference type="InterPro" id="IPR015590">
    <property type="entry name" value="Aldehyde_DH_dom"/>
</dbReference>
<accession>A0A7X0RMC1</accession>
<dbReference type="InterPro" id="IPR029510">
    <property type="entry name" value="Ald_DH_CS_GLU"/>
</dbReference>
<evidence type="ECO:0000256" key="2">
    <source>
        <dbReference type="ARBA" id="ARBA00023002"/>
    </source>
</evidence>
<dbReference type="CDD" id="cd07099">
    <property type="entry name" value="ALDH_DDALDH"/>
    <property type="match status" value="1"/>
</dbReference>
<dbReference type="EMBL" id="JACKXE010000002">
    <property type="protein sequence ID" value="MBB6629719.1"/>
    <property type="molecule type" value="Genomic_DNA"/>
</dbReference>
<dbReference type="PANTHER" id="PTHR43353">
    <property type="entry name" value="SUCCINATE-SEMIALDEHYDE DEHYDROGENASE, MITOCHONDRIAL"/>
    <property type="match status" value="1"/>
</dbReference>
<organism evidence="6 7">
    <name type="scientific">Nocardioides luti</name>
    <dbReference type="NCBI Taxonomy" id="2761101"/>
    <lineage>
        <taxon>Bacteria</taxon>
        <taxon>Bacillati</taxon>
        <taxon>Actinomycetota</taxon>
        <taxon>Actinomycetes</taxon>
        <taxon>Propionibacteriales</taxon>
        <taxon>Nocardioidaceae</taxon>
        <taxon>Nocardioides</taxon>
    </lineage>
</organism>
<evidence type="ECO:0000256" key="1">
    <source>
        <dbReference type="ARBA" id="ARBA00009986"/>
    </source>
</evidence>
<evidence type="ECO:0000259" key="5">
    <source>
        <dbReference type="Pfam" id="PF00171"/>
    </source>
</evidence>
<dbReference type="SUPFAM" id="SSF53720">
    <property type="entry name" value="ALDH-like"/>
    <property type="match status" value="1"/>
</dbReference>
<keyword evidence="7" id="KW-1185">Reference proteome</keyword>
<dbReference type="InterPro" id="IPR016161">
    <property type="entry name" value="Ald_DH/histidinol_DH"/>
</dbReference>
<evidence type="ECO:0000256" key="3">
    <source>
        <dbReference type="PROSITE-ProRule" id="PRU10007"/>
    </source>
</evidence>
<name>A0A7X0RMC1_9ACTN</name>
<feature type="active site" evidence="3">
    <location>
        <position position="236"/>
    </location>
</feature>
<dbReference type="InterPro" id="IPR050740">
    <property type="entry name" value="Aldehyde_DH_Superfamily"/>
</dbReference>
<comment type="caution">
    <text evidence="6">The sequence shown here is derived from an EMBL/GenBank/DDBJ whole genome shotgun (WGS) entry which is preliminary data.</text>
</comment>
<dbReference type="AlphaFoldDB" id="A0A7X0RMC1"/>
<dbReference type="PROSITE" id="PS00687">
    <property type="entry name" value="ALDEHYDE_DEHYDR_GLU"/>
    <property type="match status" value="1"/>
</dbReference>
<dbReference type="FunFam" id="3.40.309.10:FF:000009">
    <property type="entry name" value="Aldehyde dehydrogenase A"/>
    <property type="match status" value="1"/>
</dbReference>
<dbReference type="InterPro" id="IPR016162">
    <property type="entry name" value="Ald_DH_N"/>
</dbReference>
<dbReference type="Pfam" id="PF00171">
    <property type="entry name" value="Aldedh"/>
    <property type="match status" value="1"/>
</dbReference>
<sequence>MNAPSAPTLHIRRPADGEVLRSVPIVDGDRVRAAAEDLRAAQVAWRDMGPAARATWLRKWRGWILDHTDELTDLLVAETGKVRPDALVETTASCEFISFYADHAKEFLAPERVGAGGLLSLPKRLTRSYRPYPLVGLIIPWNFPITLFLMDAAPALAAGCAVLTKSSEMTPLTCARIIEGWHEIGAPPVLLHVAGAGDTGGAVVEAVDFVQFTGSTATGRRVATRCAQLLKPVSLELGGKDAAIVLEDADLDRAAHGIVWGGIFNSGQVCISVERVYVVDAVYDRFVEKVVAALGALKQGSRARDDVGAMVTRAQVDTVERHVREAQESGARVLVGGSRADEGNFFAPTLLVDVDHSMACMTEETFGPTLPVMRVADEAEAVALANDSAYGLSATVWTRDVSRGRRIADQLEVGAVNINDVFSNLFAVGLPHSGWKSSGLGARLGGAQGLRKYCRVQAITEPRIPLTTKELTWYPYSARRTAIAGRVLRLAAGRGLRQRLGL</sequence>
<gene>
    <name evidence="6" type="ORF">H5V45_20545</name>
</gene>
<keyword evidence="2 4" id="KW-0560">Oxidoreductase</keyword>
<dbReference type="InterPro" id="IPR016163">
    <property type="entry name" value="Ald_DH_C"/>
</dbReference>
<proteinExistence type="inferred from homology"/>
<comment type="similarity">
    <text evidence="1 4">Belongs to the aldehyde dehydrogenase family.</text>
</comment>
<dbReference type="GO" id="GO:0009450">
    <property type="term" value="P:gamma-aminobutyric acid catabolic process"/>
    <property type="evidence" value="ECO:0007669"/>
    <property type="project" value="TreeGrafter"/>
</dbReference>
<dbReference type="Proteomes" id="UP000523955">
    <property type="component" value="Unassembled WGS sequence"/>
</dbReference>
<dbReference type="GO" id="GO:0004777">
    <property type="term" value="F:succinate-semialdehyde dehydrogenase (NAD+) activity"/>
    <property type="evidence" value="ECO:0007669"/>
    <property type="project" value="TreeGrafter"/>
</dbReference>
<protein>
    <submittedName>
        <fullName evidence="6">Aldehyde dehydrogenase family protein</fullName>
    </submittedName>
</protein>
<dbReference type="PANTHER" id="PTHR43353:SF5">
    <property type="entry name" value="SUCCINATE-SEMIALDEHYDE DEHYDROGENASE, MITOCHONDRIAL"/>
    <property type="match status" value="1"/>
</dbReference>
<dbReference type="Gene3D" id="3.40.309.10">
    <property type="entry name" value="Aldehyde Dehydrogenase, Chain A, domain 2"/>
    <property type="match status" value="1"/>
</dbReference>
<dbReference type="RefSeq" id="WP_056680442.1">
    <property type="nucleotide sequence ID" value="NZ_JACKXE010000002.1"/>
</dbReference>
<feature type="domain" description="Aldehyde dehydrogenase" evidence="5">
    <location>
        <begin position="7"/>
        <end position="459"/>
    </location>
</feature>
<dbReference type="Gene3D" id="3.40.605.10">
    <property type="entry name" value="Aldehyde Dehydrogenase, Chain A, domain 1"/>
    <property type="match status" value="1"/>
</dbReference>